<keyword evidence="3" id="KW-1185">Reference proteome</keyword>
<protein>
    <submittedName>
        <fullName evidence="2">Uncharacterized protein</fullName>
    </submittedName>
</protein>
<dbReference type="AlphaFoldDB" id="A0A495QM21"/>
<reference evidence="2 3" key="1">
    <citation type="submission" date="2018-10" db="EMBL/GenBank/DDBJ databases">
        <title>Genomic Encyclopedia of Archaeal and Bacterial Type Strains, Phase II (KMG-II): from individual species to whole genera.</title>
        <authorList>
            <person name="Goeker M."/>
        </authorList>
    </citation>
    <scope>NUCLEOTIDE SEQUENCE [LARGE SCALE GENOMIC DNA]</scope>
    <source>
        <strain evidence="2 3">DSM 43383</strain>
    </source>
</reference>
<gene>
    <name evidence="2" type="ORF">BZB76_4274</name>
</gene>
<evidence type="ECO:0000313" key="3">
    <source>
        <dbReference type="Proteomes" id="UP000274601"/>
    </source>
</evidence>
<dbReference type="Proteomes" id="UP000274601">
    <property type="component" value="Unassembled WGS sequence"/>
</dbReference>
<comment type="caution">
    <text evidence="2">The sequence shown here is derived from an EMBL/GenBank/DDBJ whole genome shotgun (WGS) entry which is preliminary data.</text>
</comment>
<sequence>MPAVFAGIHAGYAAALKRAPLDDDPRRADDSRVRGFPTWLEAGHPAGDPLGDGHGRDFAVRD</sequence>
<dbReference type="RefSeq" id="WP_170180690.1">
    <property type="nucleotide sequence ID" value="NZ_RBWU01000004.1"/>
</dbReference>
<feature type="compositionally biased region" description="Basic and acidic residues" evidence="1">
    <location>
        <begin position="51"/>
        <end position="62"/>
    </location>
</feature>
<dbReference type="EMBL" id="RBWU01000004">
    <property type="protein sequence ID" value="RKS73575.1"/>
    <property type="molecule type" value="Genomic_DNA"/>
</dbReference>
<organism evidence="2 3">
    <name type="scientific">Actinomadura pelletieri DSM 43383</name>
    <dbReference type="NCBI Taxonomy" id="1120940"/>
    <lineage>
        <taxon>Bacteria</taxon>
        <taxon>Bacillati</taxon>
        <taxon>Actinomycetota</taxon>
        <taxon>Actinomycetes</taxon>
        <taxon>Streptosporangiales</taxon>
        <taxon>Thermomonosporaceae</taxon>
        <taxon>Actinomadura</taxon>
    </lineage>
</organism>
<feature type="region of interest" description="Disordered" evidence="1">
    <location>
        <begin position="38"/>
        <end position="62"/>
    </location>
</feature>
<evidence type="ECO:0000256" key="1">
    <source>
        <dbReference type="SAM" id="MobiDB-lite"/>
    </source>
</evidence>
<accession>A0A495QM21</accession>
<evidence type="ECO:0000313" key="2">
    <source>
        <dbReference type="EMBL" id="RKS73575.1"/>
    </source>
</evidence>
<proteinExistence type="predicted"/>
<name>A0A495QM21_9ACTN</name>